<organism evidence="11 12">
    <name type="scientific">Lentibacillus amyloliquefaciens</name>
    <dbReference type="NCBI Taxonomy" id="1472767"/>
    <lineage>
        <taxon>Bacteria</taxon>
        <taxon>Bacillati</taxon>
        <taxon>Bacillota</taxon>
        <taxon>Bacilli</taxon>
        <taxon>Bacillales</taxon>
        <taxon>Bacillaceae</taxon>
        <taxon>Lentibacillus</taxon>
    </lineage>
</organism>
<comment type="function">
    <text evidence="2">Decarboxylates L-threonine-O-3-phosphate to yield (R)-1-amino-2-propanol O-2-phosphate, the precursor for the linkage between the nucleotide loop and the corrin ring in cobalamin.</text>
</comment>
<dbReference type="RefSeq" id="WP_068444351.1">
    <property type="nucleotide sequence ID" value="NZ_CP013862.1"/>
</dbReference>
<dbReference type="Gene3D" id="3.40.640.10">
    <property type="entry name" value="Type I PLP-dependent aspartate aminotransferase-like (Major domain)"/>
    <property type="match status" value="1"/>
</dbReference>
<dbReference type="STRING" id="1472767.AOX59_08015"/>
<evidence type="ECO:0000256" key="4">
    <source>
        <dbReference type="ARBA" id="ARBA00012285"/>
    </source>
</evidence>
<evidence type="ECO:0000256" key="5">
    <source>
        <dbReference type="ARBA" id="ARBA00022573"/>
    </source>
</evidence>
<dbReference type="CDD" id="cd00609">
    <property type="entry name" value="AAT_like"/>
    <property type="match status" value="1"/>
</dbReference>
<comment type="cofactor">
    <cofactor evidence="1">
        <name>pyridoxal 5'-phosphate</name>
        <dbReference type="ChEBI" id="CHEBI:597326"/>
    </cofactor>
</comment>
<evidence type="ECO:0000313" key="12">
    <source>
        <dbReference type="Proteomes" id="UP000050331"/>
    </source>
</evidence>
<evidence type="ECO:0000256" key="6">
    <source>
        <dbReference type="ARBA" id="ARBA00022898"/>
    </source>
</evidence>
<keyword evidence="5" id="KW-0169">Cobalamin biosynthesis</keyword>
<dbReference type="Pfam" id="PF00155">
    <property type="entry name" value="Aminotran_1_2"/>
    <property type="match status" value="1"/>
</dbReference>
<dbReference type="AlphaFoldDB" id="A0A0U3W5V5"/>
<dbReference type="KEGG" id="lao:AOX59_08015"/>
<name>A0A0U3W5V5_9BACI</name>
<dbReference type="InterPro" id="IPR004839">
    <property type="entry name" value="Aminotransferase_I/II_large"/>
</dbReference>
<dbReference type="InterPro" id="IPR004838">
    <property type="entry name" value="NHTrfase_class1_PyrdxlP-BS"/>
</dbReference>
<evidence type="ECO:0000256" key="1">
    <source>
        <dbReference type="ARBA" id="ARBA00001933"/>
    </source>
</evidence>
<keyword evidence="6" id="KW-0663">Pyridoxal phosphate</keyword>
<dbReference type="PANTHER" id="PTHR42885">
    <property type="entry name" value="HISTIDINOL-PHOSPHATE AMINOTRANSFERASE-RELATED"/>
    <property type="match status" value="1"/>
</dbReference>
<dbReference type="InterPro" id="IPR015422">
    <property type="entry name" value="PyrdxlP-dep_Trfase_small"/>
</dbReference>
<dbReference type="GO" id="GO:0030170">
    <property type="term" value="F:pyridoxal phosphate binding"/>
    <property type="evidence" value="ECO:0007669"/>
    <property type="project" value="InterPro"/>
</dbReference>
<evidence type="ECO:0000259" key="10">
    <source>
        <dbReference type="Pfam" id="PF00155"/>
    </source>
</evidence>
<reference evidence="11 12" key="1">
    <citation type="submission" date="2016-01" db="EMBL/GenBank/DDBJ databases">
        <title>Complete genome sequence of strain Lentibacillus amyloliquefaciens LAM0015T isolated from saline sediment.</title>
        <authorList>
            <person name="Wang J.-L."/>
            <person name="He M.-X."/>
        </authorList>
    </citation>
    <scope>NUCLEOTIDE SEQUENCE [LARGE SCALE GENOMIC DNA]</scope>
    <source>
        <strain evidence="11 12">LAM0015</strain>
    </source>
</reference>
<keyword evidence="7" id="KW-0456">Lyase</keyword>
<proteinExistence type="predicted"/>
<dbReference type="PROSITE" id="PS00105">
    <property type="entry name" value="AA_TRANSFER_CLASS_1"/>
    <property type="match status" value="1"/>
</dbReference>
<dbReference type="InterPro" id="IPR005860">
    <property type="entry name" value="CobD"/>
</dbReference>
<dbReference type="EC" id="4.1.1.81" evidence="4"/>
<evidence type="ECO:0000256" key="7">
    <source>
        <dbReference type="ARBA" id="ARBA00023239"/>
    </source>
</evidence>
<comment type="pathway">
    <text evidence="3">Cofactor biosynthesis; adenosylcobalamin biosynthesis.</text>
</comment>
<dbReference type="GO" id="GO:0048472">
    <property type="term" value="F:threonine-phosphate decarboxylase activity"/>
    <property type="evidence" value="ECO:0007669"/>
    <property type="project" value="UniProtKB-EC"/>
</dbReference>
<evidence type="ECO:0000256" key="2">
    <source>
        <dbReference type="ARBA" id="ARBA00003444"/>
    </source>
</evidence>
<dbReference type="EMBL" id="CP013862">
    <property type="protein sequence ID" value="ALX48560.1"/>
    <property type="molecule type" value="Genomic_DNA"/>
</dbReference>
<dbReference type="InterPro" id="IPR015424">
    <property type="entry name" value="PyrdxlP-dep_Trfase"/>
</dbReference>
<dbReference type="NCBIfam" id="TIGR01140">
    <property type="entry name" value="L_thr_O3P_dcar"/>
    <property type="match status" value="1"/>
</dbReference>
<dbReference type="Proteomes" id="UP000050331">
    <property type="component" value="Chromosome"/>
</dbReference>
<dbReference type="InterPro" id="IPR015421">
    <property type="entry name" value="PyrdxlP-dep_Trfase_major"/>
</dbReference>
<keyword evidence="12" id="KW-1185">Reference proteome</keyword>
<dbReference type="SUPFAM" id="SSF53383">
    <property type="entry name" value="PLP-dependent transferases"/>
    <property type="match status" value="1"/>
</dbReference>
<evidence type="ECO:0000256" key="8">
    <source>
        <dbReference type="ARBA" id="ARBA00029996"/>
    </source>
</evidence>
<sequence length="358" mass="40387">MRLPAHGSNPDHLFSALGMTKPAEIVDFSVNINPLGAPGAIKDHWPSLLAEIDDYPDPSASELKQMIGDHEGVAASQLLPGNGASELITLIARYLHGKKVLIIHPAFSEYASACRNEDCTIFYHVVHPPHWQLEKQALQKDIENVDAVFVCHPNNPTGVQYDKPAVDWLIDACEQSKTLLIIDEAFYDFASDPVTFIQKAVRSRFLLVLRSLTKMYSIAGLRLGFLAGQQELLARIQKTQPHWSLNAIALKAGVLCLNDQQHSRQTRQYMDTERARLFSFLKENEFLHSPSAINFYLIKDPSLDDQEALFQFLLQRGLVLRHTYNFPGLEGTWFRVAIKKKAENDLLMEALAEWKQGN</sequence>
<dbReference type="UniPathway" id="UPA00148"/>
<dbReference type="OrthoDB" id="9813612at2"/>
<dbReference type="GO" id="GO:0009236">
    <property type="term" value="P:cobalamin biosynthetic process"/>
    <property type="evidence" value="ECO:0007669"/>
    <property type="project" value="UniProtKB-UniPathway"/>
</dbReference>
<evidence type="ECO:0000313" key="11">
    <source>
        <dbReference type="EMBL" id="ALX48560.1"/>
    </source>
</evidence>
<gene>
    <name evidence="11" type="ORF">AOX59_08015</name>
</gene>
<comment type="catalytic activity">
    <reaction evidence="9">
        <text>O-phospho-L-threonine + H(+) = (R)-1-aminopropan-2-yl phosphate + CO2</text>
        <dbReference type="Rhea" id="RHEA:11492"/>
        <dbReference type="ChEBI" id="CHEBI:15378"/>
        <dbReference type="ChEBI" id="CHEBI:16526"/>
        <dbReference type="ChEBI" id="CHEBI:58563"/>
        <dbReference type="ChEBI" id="CHEBI:58675"/>
        <dbReference type="EC" id="4.1.1.81"/>
    </reaction>
</comment>
<dbReference type="PANTHER" id="PTHR42885:SF1">
    <property type="entry name" value="THREONINE-PHOSPHATE DECARBOXYLASE"/>
    <property type="match status" value="1"/>
</dbReference>
<evidence type="ECO:0000256" key="3">
    <source>
        <dbReference type="ARBA" id="ARBA00004953"/>
    </source>
</evidence>
<accession>A0A0U3W5V5</accession>
<dbReference type="Gene3D" id="3.90.1150.10">
    <property type="entry name" value="Aspartate Aminotransferase, domain 1"/>
    <property type="match status" value="1"/>
</dbReference>
<protein>
    <recommendedName>
        <fullName evidence="4">threonine-phosphate decarboxylase</fullName>
        <ecNumber evidence="4">4.1.1.81</ecNumber>
    </recommendedName>
    <alternativeName>
        <fullName evidence="8">L-threonine-O-3-phosphate decarboxylase</fullName>
    </alternativeName>
</protein>
<evidence type="ECO:0000256" key="9">
    <source>
        <dbReference type="ARBA" id="ARBA00048531"/>
    </source>
</evidence>
<feature type="domain" description="Aminotransferase class I/classII large" evidence="10">
    <location>
        <begin position="25"/>
        <end position="351"/>
    </location>
</feature>